<dbReference type="Proteomes" id="UP000186385">
    <property type="component" value="Unassembled WGS sequence"/>
</dbReference>
<dbReference type="RefSeq" id="WP_052698378.1">
    <property type="nucleotide sequence ID" value="NZ_FTLX01000001.1"/>
</dbReference>
<dbReference type="Gene3D" id="3.30.565.30">
    <property type="entry name" value="Sporulation initiation phosphotransferase B (SpoOB), C-terminal domain"/>
    <property type="match status" value="1"/>
</dbReference>
<evidence type="ECO:0000313" key="5">
    <source>
        <dbReference type="EMBL" id="OXS80523.1"/>
    </source>
</evidence>
<proteinExistence type="predicted"/>
<keyword evidence="2 6" id="KW-0808">Transferase</keyword>
<dbReference type="Gene3D" id="1.10.287.130">
    <property type="match status" value="1"/>
</dbReference>
<dbReference type="GO" id="GO:0000155">
    <property type="term" value="F:phosphorelay sensor kinase activity"/>
    <property type="evidence" value="ECO:0007669"/>
    <property type="project" value="InterPro"/>
</dbReference>
<dbReference type="Proteomes" id="UP000215545">
    <property type="component" value="Unassembled WGS sequence"/>
</dbReference>
<organism evidence="6 7">
    <name type="scientific">Domibacillus enclensis</name>
    <dbReference type="NCBI Taxonomy" id="1017273"/>
    <lineage>
        <taxon>Bacteria</taxon>
        <taxon>Bacillati</taxon>
        <taxon>Bacillota</taxon>
        <taxon>Bacilli</taxon>
        <taxon>Bacillales</taxon>
        <taxon>Bacillaceae</taxon>
        <taxon>Domibacillus</taxon>
    </lineage>
</organism>
<evidence type="ECO:0000256" key="3">
    <source>
        <dbReference type="ARBA" id="ARBA00022777"/>
    </source>
</evidence>
<dbReference type="EMBL" id="FTLX01000001">
    <property type="protein sequence ID" value="SIQ09444.1"/>
    <property type="molecule type" value="Genomic_DNA"/>
</dbReference>
<dbReference type="SUPFAM" id="SSF55890">
    <property type="entry name" value="Sporulation response regulatory protein Spo0B"/>
    <property type="match status" value="1"/>
</dbReference>
<feature type="domain" description="Sporulation initiation phosphotransferase B C-terminal" evidence="4">
    <location>
        <begin position="61"/>
        <end position="171"/>
    </location>
</feature>
<dbReference type="InterPro" id="IPR016122">
    <property type="entry name" value="SpoOB_C"/>
</dbReference>
<reference evidence="8" key="2">
    <citation type="submission" date="2017-03" db="EMBL/GenBank/DDBJ databases">
        <title>Bacillus sp. V-88(T) DSM27956, whole genome shotgun sequencing project.</title>
        <authorList>
            <person name="Dastager S.G."/>
            <person name="Neurgaonkar P.S."/>
            <person name="Dharne M.S."/>
        </authorList>
    </citation>
    <scope>NUCLEOTIDE SEQUENCE [LARGE SCALE GENOMIC DNA]</scope>
    <source>
        <strain evidence="8">DSM 25145</strain>
    </source>
</reference>
<dbReference type="InterPro" id="IPR037100">
    <property type="entry name" value="Spo0B_C_sf"/>
</dbReference>
<keyword evidence="3" id="KW-0418">Kinase</keyword>
<evidence type="ECO:0000313" key="7">
    <source>
        <dbReference type="Proteomes" id="UP000186385"/>
    </source>
</evidence>
<dbReference type="InterPro" id="IPR016120">
    <property type="entry name" value="Sig_transdc_His_kin_SpoOB"/>
</dbReference>
<evidence type="ECO:0000313" key="6">
    <source>
        <dbReference type="EMBL" id="SIQ09444.1"/>
    </source>
</evidence>
<evidence type="ECO:0000256" key="1">
    <source>
        <dbReference type="ARBA" id="ARBA00022553"/>
    </source>
</evidence>
<gene>
    <name evidence="5" type="ORF">B1B05_03320</name>
    <name evidence="6" type="ORF">SAMN05443094_101683</name>
</gene>
<dbReference type="STRING" id="1017273.SAMN05443094_101683"/>
<reference evidence="5" key="3">
    <citation type="submission" date="2017-03" db="EMBL/GenBank/DDBJ databases">
        <authorList>
            <person name="Dastager S.G."/>
            <person name="Neurgaonkar P.S."/>
            <person name="Dharne M.S."/>
        </authorList>
    </citation>
    <scope>NUCLEOTIDE SEQUENCE</scope>
    <source>
        <strain evidence="5">DSM 25145</strain>
    </source>
</reference>
<protein>
    <submittedName>
        <fullName evidence="6">Stage 0 sporulation protein B (Sporulation initiation phosphotransferase)</fullName>
    </submittedName>
</protein>
<evidence type="ECO:0000259" key="4">
    <source>
        <dbReference type="SMART" id="SM01317"/>
    </source>
</evidence>
<keyword evidence="1" id="KW-0597">Phosphoprotein</keyword>
<dbReference type="AlphaFoldDB" id="A0A1N6PYE3"/>
<dbReference type="InterPro" id="IPR039506">
    <property type="entry name" value="SPOB_a"/>
</dbReference>
<dbReference type="Pfam" id="PF14682">
    <property type="entry name" value="SPOB_ab"/>
    <property type="match status" value="1"/>
</dbReference>
<dbReference type="EMBL" id="MWSK01000001">
    <property type="protein sequence ID" value="OXS80523.1"/>
    <property type="molecule type" value="Genomic_DNA"/>
</dbReference>
<dbReference type="SMART" id="SM01317">
    <property type="entry name" value="SPOB_ab"/>
    <property type="match status" value="1"/>
</dbReference>
<dbReference type="OrthoDB" id="2375606at2"/>
<accession>A0A1N6PYE3</accession>
<evidence type="ECO:0000256" key="2">
    <source>
        <dbReference type="ARBA" id="ARBA00022679"/>
    </source>
</evidence>
<keyword evidence="8" id="KW-1185">Reference proteome</keyword>
<sequence length="175" mass="20293">MRKETEWTLVETLRHARHDWMNDIQVVKGYLALSKLDEAARAADHIIVKAAQESKLCNLGMPGMAELFITFNWSNHLFRLEYEVDDDVASGLADDQLVLRYFSQFFSLIERHIAEYKDHQLFVRFSEADDQLFVRMEWMGALSEQPVFIDQAAALKQESTVTETEDSEILIEATF</sequence>
<dbReference type="Pfam" id="PF14689">
    <property type="entry name" value="SPOB_a"/>
    <property type="match status" value="1"/>
</dbReference>
<name>A0A1N6PYE3_9BACI</name>
<reference evidence="6 7" key="1">
    <citation type="submission" date="2017-01" db="EMBL/GenBank/DDBJ databases">
        <authorList>
            <person name="Mah S.A."/>
            <person name="Swanson W.J."/>
            <person name="Moy G.W."/>
            <person name="Vacquier V.D."/>
        </authorList>
    </citation>
    <scope>NUCLEOTIDE SEQUENCE [LARGE SCALE GENOMIC DNA]</scope>
    <source>
        <strain evidence="6 7">NIO-1016</strain>
    </source>
</reference>
<evidence type="ECO:0000313" key="8">
    <source>
        <dbReference type="Proteomes" id="UP000215545"/>
    </source>
</evidence>